<evidence type="ECO:0000256" key="1">
    <source>
        <dbReference type="SAM" id="MobiDB-lite"/>
    </source>
</evidence>
<name>A0A9P4XNM8_9HYPO</name>
<proteinExistence type="predicted"/>
<keyword evidence="3" id="KW-1185">Reference proteome</keyword>
<reference evidence="2 3" key="1">
    <citation type="submission" date="2018-06" db="EMBL/GenBank/DDBJ databases">
        <title>Genome analysis of cellulolytic fungus Trichoderma lentiforme CFAM-422.</title>
        <authorList>
            <person name="Steindorff A.S."/>
            <person name="Formighieri E.F."/>
            <person name="Midorikawa G.E.O."/>
            <person name="Tamietti M.S."/>
            <person name="Ramos E.Z."/>
            <person name="Silva A.S."/>
            <person name="Bon E.P.S."/>
            <person name="Mendes T.D."/>
            <person name="Damaso M.C.T."/>
            <person name="Favaro L.C.L."/>
        </authorList>
    </citation>
    <scope>NUCLEOTIDE SEQUENCE [LARGE SCALE GENOMIC DNA]</scope>
    <source>
        <strain evidence="2 3">CFAM-422</strain>
    </source>
</reference>
<comment type="caution">
    <text evidence="2">The sequence shown here is derived from an EMBL/GenBank/DDBJ whole genome shotgun (WGS) entry which is preliminary data.</text>
</comment>
<organism evidence="2 3">
    <name type="scientific">Trichoderma lentiforme</name>
    <dbReference type="NCBI Taxonomy" id="1567552"/>
    <lineage>
        <taxon>Eukaryota</taxon>
        <taxon>Fungi</taxon>
        <taxon>Dikarya</taxon>
        <taxon>Ascomycota</taxon>
        <taxon>Pezizomycotina</taxon>
        <taxon>Sordariomycetes</taxon>
        <taxon>Hypocreomycetidae</taxon>
        <taxon>Hypocreales</taxon>
        <taxon>Hypocreaceae</taxon>
        <taxon>Trichoderma</taxon>
    </lineage>
</organism>
<feature type="region of interest" description="Disordered" evidence="1">
    <location>
        <begin position="99"/>
        <end position="121"/>
    </location>
</feature>
<dbReference type="EMBL" id="QLNT01000002">
    <property type="protein sequence ID" value="KAF3075910.1"/>
    <property type="molecule type" value="Genomic_DNA"/>
</dbReference>
<sequence>MFVCHLFPPSQLFSGPLAPLQSPQRIVSLCWGRLDVGVPCFQKPMQKLQRYQCGVQNRNWRVGGGWIPKMTRAATFVIEFCEAKATRCGFEGSEFSHPRGLGHLQKTPGANGVLQGPLKAR</sequence>
<gene>
    <name evidence="2" type="ORF">CFAM422_001382</name>
</gene>
<accession>A0A9P4XNM8</accession>
<evidence type="ECO:0000313" key="3">
    <source>
        <dbReference type="Proteomes" id="UP000801864"/>
    </source>
</evidence>
<dbReference type="Proteomes" id="UP000801864">
    <property type="component" value="Unassembled WGS sequence"/>
</dbReference>
<dbReference type="AlphaFoldDB" id="A0A9P4XNM8"/>
<evidence type="ECO:0000313" key="2">
    <source>
        <dbReference type="EMBL" id="KAF3075910.1"/>
    </source>
</evidence>
<protein>
    <submittedName>
        <fullName evidence="2">Uncharacterized protein</fullName>
    </submittedName>
</protein>